<keyword evidence="1" id="KW-0732">Signal</keyword>
<comment type="caution">
    <text evidence="2">The sequence shown here is derived from an EMBL/GenBank/DDBJ whole genome shotgun (WGS) entry which is preliminary data.</text>
</comment>
<dbReference type="RefSeq" id="WP_369314502.1">
    <property type="nucleotide sequence ID" value="NZ_JBEHZE010000001.1"/>
</dbReference>
<dbReference type="EMBL" id="JBEHZE010000001">
    <property type="protein sequence ID" value="MEX6634522.1"/>
    <property type="molecule type" value="Genomic_DNA"/>
</dbReference>
<reference evidence="2 3" key="1">
    <citation type="submission" date="2024-05" db="EMBL/GenBank/DDBJ databases">
        <title>Three bacterial strains, DH-69, EH-24, and ECK-19 isolated from coastal sediments.</title>
        <authorList>
            <person name="Ye Y.-Q."/>
            <person name="Du Z.-J."/>
        </authorList>
    </citation>
    <scope>NUCLEOTIDE SEQUENCE [LARGE SCALE GENOMIC DNA]</scope>
    <source>
        <strain evidence="2 3">ECK-19</strain>
    </source>
</reference>
<evidence type="ECO:0000313" key="2">
    <source>
        <dbReference type="EMBL" id="MEX6634522.1"/>
    </source>
</evidence>
<keyword evidence="3" id="KW-1185">Reference proteome</keyword>
<gene>
    <name evidence="2" type="ORF">ABFZ84_13280</name>
</gene>
<accession>A0ABV3Z6S9</accession>
<sequence>MKHFRRLAVCLFCSSVMYSAPALAEEFKLSRDELMNKIKGAWAAQTIGVTYGFPVEFRFQSALVPESFPVPWDENSLKNTYEYSPGAYDDIYMDLSFVQVIEDEGVDAPVQSFADAFANAKYPLWFANQMARYNVLNGLTPPASGHWLNNPAADDIDFQIEADFIGIMSPGMINTATQLSDKIGHIMNYGDGWYGGVFVAAMYSQAFITADISEIIDTALSTIPPESQFHQTILDVVKLHDDNPEDWKHAWFEIHKKWSDTDLGPAGAHSPFNIDAKINAAWVVLGLLYGDGDFAKTIEIATRAGDDADCNPATAAGILGTIYGYDAIPTYWMQGLSDVEDTQFAHTEISLNDAYRMSFDHAVDVIESGGGAVTGEKVTIKIQDPKVVPLEVSFDGHYLKERRNLSYYTAVIPFLTVDGTRVEGSYQFDFNGNGFAVMGYAKDDTENQHEFKAELYVDGELVETASLPSDFDVRRFYLFWKYQLAAGDHQVEIKLLNPSEGASVYLTDIITYDEKPKERITLH</sequence>
<protein>
    <submittedName>
        <fullName evidence="2">ADP-ribosylglycohydrolase family protein</fullName>
        <ecNumber evidence="2">3.2.2.-</ecNumber>
    </submittedName>
</protein>
<dbReference type="Gene3D" id="1.10.4080.10">
    <property type="entry name" value="ADP-ribosylation/Crystallin J1"/>
    <property type="match status" value="1"/>
</dbReference>
<keyword evidence="2" id="KW-0326">Glycosidase</keyword>
<evidence type="ECO:0000256" key="1">
    <source>
        <dbReference type="SAM" id="SignalP"/>
    </source>
</evidence>
<proteinExistence type="predicted"/>
<dbReference type="Proteomes" id="UP001560685">
    <property type="component" value="Unassembled WGS sequence"/>
</dbReference>
<dbReference type="InterPro" id="IPR036705">
    <property type="entry name" value="Ribosyl_crysJ1_sf"/>
</dbReference>
<evidence type="ECO:0000313" key="3">
    <source>
        <dbReference type="Proteomes" id="UP001560685"/>
    </source>
</evidence>
<dbReference type="InterPro" id="IPR005502">
    <property type="entry name" value="Ribosyl_crysJ1"/>
</dbReference>
<name>A0ABV3Z6S9_9PROT</name>
<dbReference type="EC" id="3.2.2.-" evidence="2"/>
<dbReference type="GO" id="GO:0016798">
    <property type="term" value="F:hydrolase activity, acting on glycosyl bonds"/>
    <property type="evidence" value="ECO:0007669"/>
    <property type="project" value="UniProtKB-KW"/>
</dbReference>
<organism evidence="2 3">
    <name type="scientific">Hyphococcus lacteus</name>
    <dbReference type="NCBI Taxonomy" id="3143536"/>
    <lineage>
        <taxon>Bacteria</taxon>
        <taxon>Pseudomonadati</taxon>
        <taxon>Pseudomonadota</taxon>
        <taxon>Alphaproteobacteria</taxon>
        <taxon>Parvularculales</taxon>
        <taxon>Parvularculaceae</taxon>
        <taxon>Hyphococcus</taxon>
    </lineage>
</organism>
<dbReference type="SUPFAM" id="SSF101478">
    <property type="entry name" value="ADP-ribosylglycohydrolase"/>
    <property type="match status" value="1"/>
</dbReference>
<feature type="signal peptide" evidence="1">
    <location>
        <begin position="1"/>
        <end position="24"/>
    </location>
</feature>
<dbReference type="Gene3D" id="2.60.120.260">
    <property type="entry name" value="Galactose-binding domain-like"/>
    <property type="match status" value="1"/>
</dbReference>
<feature type="chain" id="PRO_5047301600" evidence="1">
    <location>
        <begin position="25"/>
        <end position="523"/>
    </location>
</feature>
<dbReference type="Pfam" id="PF03747">
    <property type="entry name" value="ADP_ribosyl_GH"/>
    <property type="match status" value="1"/>
</dbReference>
<keyword evidence="2" id="KW-0378">Hydrolase</keyword>